<feature type="region of interest" description="Disordered" evidence="6">
    <location>
        <begin position="279"/>
        <end position="300"/>
    </location>
</feature>
<dbReference type="InterPro" id="IPR006671">
    <property type="entry name" value="Cyclin_N"/>
</dbReference>
<dbReference type="Gene3D" id="1.10.472.10">
    <property type="entry name" value="Cyclin-like"/>
    <property type="match status" value="2"/>
</dbReference>
<dbReference type="Proteomes" id="UP001152523">
    <property type="component" value="Unassembled WGS sequence"/>
</dbReference>
<comment type="caution">
    <text evidence="9">The sequence shown here is derived from an EMBL/GenBank/DDBJ whole genome shotgun (WGS) entry which is preliminary data.</text>
</comment>
<organism evidence="9 10">
    <name type="scientific">Cuscuta epithymum</name>
    <dbReference type="NCBI Taxonomy" id="186058"/>
    <lineage>
        <taxon>Eukaryota</taxon>
        <taxon>Viridiplantae</taxon>
        <taxon>Streptophyta</taxon>
        <taxon>Embryophyta</taxon>
        <taxon>Tracheophyta</taxon>
        <taxon>Spermatophyta</taxon>
        <taxon>Magnoliopsida</taxon>
        <taxon>eudicotyledons</taxon>
        <taxon>Gunneridae</taxon>
        <taxon>Pentapetalae</taxon>
        <taxon>asterids</taxon>
        <taxon>lamiids</taxon>
        <taxon>Solanales</taxon>
        <taxon>Convolvulaceae</taxon>
        <taxon>Cuscuteae</taxon>
        <taxon>Cuscuta</taxon>
        <taxon>Cuscuta subgen. Cuscuta</taxon>
    </lineage>
</organism>
<accession>A0AAV0BWI8</accession>
<evidence type="ECO:0000313" key="9">
    <source>
        <dbReference type="EMBL" id="CAH9053175.1"/>
    </source>
</evidence>
<keyword evidence="3 5" id="KW-0195">Cyclin</keyword>
<protein>
    <recommendedName>
        <fullName evidence="11">Cyclin-B3-1</fullName>
    </recommendedName>
</protein>
<name>A0AAV0BWI8_9ASTE</name>
<comment type="similarity">
    <text evidence="1">Belongs to the cyclin family. Cyclin AB subfamily.</text>
</comment>
<dbReference type="InterPro" id="IPR036915">
    <property type="entry name" value="Cyclin-like_sf"/>
</dbReference>
<feature type="domain" description="Cyclin C-terminal" evidence="8">
    <location>
        <begin position="576"/>
        <end position="693"/>
    </location>
</feature>
<evidence type="ECO:0000259" key="7">
    <source>
        <dbReference type="SMART" id="SM00385"/>
    </source>
</evidence>
<dbReference type="PANTHER" id="PTHR10177">
    <property type="entry name" value="CYCLINS"/>
    <property type="match status" value="1"/>
</dbReference>
<keyword evidence="4" id="KW-0131">Cell cycle</keyword>
<dbReference type="EMBL" id="CAMAPF010000005">
    <property type="protein sequence ID" value="CAH9053175.1"/>
    <property type="molecule type" value="Genomic_DNA"/>
</dbReference>
<dbReference type="InterPro" id="IPR004367">
    <property type="entry name" value="Cyclin_C-dom"/>
</dbReference>
<evidence type="ECO:0000256" key="3">
    <source>
        <dbReference type="ARBA" id="ARBA00023127"/>
    </source>
</evidence>
<proteinExistence type="inferred from homology"/>
<dbReference type="GO" id="GO:0051301">
    <property type="term" value="P:cell division"/>
    <property type="evidence" value="ECO:0007669"/>
    <property type="project" value="UniProtKB-KW"/>
</dbReference>
<evidence type="ECO:0000256" key="4">
    <source>
        <dbReference type="ARBA" id="ARBA00023306"/>
    </source>
</evidence>
<sequence>MVAVKGKSNSTVNLVVQDPKLGSGVAGRLGSFSIYSDVKKAKAGDRISLCTDFKKSAQPDSRTVLQNITTFKRNMEKSKSKHGSGVKVGTTILADISNTKYNFSARNKAGRKVLADITNTKRSISRTELHDGTTQKKSNGKKLPYLPRSSIHTGTAIANISSRKALMTNRGAGSAEASGKHYMFMRAANQALKAIAADDPRAKTKRSITASIGNRKSVPTLKRVNGVDTFDVKKGHSPMSFTTRRWRSLPALKESNARHTNISKKENANFLENRIPKNGFRAKPRVGQNSLPQGAAKSSVKRLRKHGFPVSAKPKVGQSTLPQPILKTTSWIAARSKGTHCQSSSRSQSFISFQQKEYIATSSLSEQSVPISSKQPSEEIPSAKSQDLSSCQPDILVKRASVRRKSFTSLLVTRPMQCKEQTKHVRQESLPQIYDNSNHLDVSEYVDDIYQYYWVMEVQRHPLKCCVKYQTEITPHMRGVLINWLIEVHVKFDLMQETLYLMVTVLDQYLSQVCIKKNELQLVGLTALLLASKYEDFWHPKIVDLISVSAESYTREQMLRMEKEVLKKIMFRLNVPTPYVFMLRFLKASQTDKKFEHLAFFLVELCLVEYEALNYKPSMICASAIYVARCTLRMAPAWTPMLESHARYQESQLRDCAEMILRFHKAARTALLRVTFEKYMRSEYSSVAAIRPLGKLPQ</sequence>
<feature type="domain" description="Cyclin-like" evidence="7">
    <location>
        <begin position="580"/>
        <end position="662"/>
    </location>
</feature>
<dbReference type="Pfam" id="PF00134">
    <property type="entry name" value="Cyclin_N"/>
    <property type="match status" value="1"/>
</dbReference>
<dbReference type="Pfam" id="PF02984">
    <property type="entry name" value="Cyclin_C"/>
    <property type="match status" value="1"/>
</dbReference>
<dbReference type="InterPro" id="IPR039361">
    <property type="entry name" value="Cyclin"/>
</dbReference>
<keyword evidence="2" id="KW-0132">Cell division</keyword>
<dbReference type="SUPFAM" id="SSF47954">
    <property type="entry name" value="Cyclin-like"/>
    <property type="match status" value="2"/>
</dbReference>
<gene>
    <name evidence="9" type="ORF">CEPIT_LOCUS477</name>
</gene>
<dbReference type="FunFam" id="1.10.472.10:FF:000091">
    <property type="entry name" value="putative cyclin-B3-1 isoform X3"/>
    <property type="match status" value="1"/>
</dbReference>
<dbReference type="AlphaFoldDB" id="A0AAV0BWI8"/>
<evidence type="ECO:0000256" key="6">
    <source>
        <dbReference type="SAM" id="MobiDB-lite"/>
    </source>
</evidence>
<keyword evidence="10" id="KW-1185">Reference proteome</keyword>
<dbReference type="CDD" id="cd20507">
    <property type="entry name" value="CYCLIN_CCNB1-like_rpt1"/>
    <property type="match status" value="1"/>
</dbReference>
<dbReference type="SMART" id="SM00385">
    <property type="entry name" value="CYCLIN"/>
    <property type="match status" value="2"/>
</dbReference>
<feature type="compositionally biased region" description="Basic and acidic residues" evidence="6">
    <location>
        <begin position="125"/>
        <end position="134"/>
    </location>
</feature>
<reference evidence="9" key="1">
    <citation type="submission" date="2022-07" db="EMBL/GenBank/DDBJ databases">
        <authorList>
            <person name="Macas J."/>
            <person name="Novak P."/>
            <person name="Neumann P."/>
        </authorList>
    </citation>
    <scope>NUCLEOTIDE SEQUENCE</scope>
</reference>
<evidence type="ECO:0000259" key="8">
    <source>
        <dbReference type="SMART" id="SM01332"/>
    </source>
</evidence>
<evidence type="ECO:0008006" key="11">
    <source>
        <dbReference type="Google" id="ProtNLM"/>
    </source>
</evidence>
<evidence type="ECO:0000256" key="1">
    <source>
        <dbReference type="ARBA" id="ARBA00006955"/>
    </source>
</evidence>
<feature type="region of interest" description="Disordered" evidence="6">
    <location>
        <begin position="125"/>
        <end position="148"/>
    </location>
</feature>
<evidence type="ECO:0000313" key="10">
    <source>
        <dbReference type="Proteomes" id="UP001152523"/>
    </source>
</evidence>
<evidence type="ECO:0000256" key="2">
    <source>
        <dbReference type="ARBA" id="ARBA00022618"/>
    </source>
</evidence>
<dbReference type="SMART" id="SM01332">
    <property type="entry name" value="Cyclin_C"/>
    <property type="match status" value="1"/>
</dbReference>
<evidence type="ECO:0000256" key="5">
    <source>
        <dbReference type="RuleBase" id="RU000383"/>
    </source>
</evidence>
<dbReference type="FunFam" id="1.10.472.10:FF:000057">
    <property type="entry name" value="Cyclin N-terminal domain containing 2"/>
    <property type="match status" value="1"/>
</dbReference>
<feature type="domain" description="Cyclin-like" evidence="7">
    <location>
        <begin position="483"/>
        <end position="567"/>
    </location>
</feature>
<dbReference type="InterPro" id="IPR013763">
    <property type="entry name" value="Cyclin-like_dom"/>
</dbReference>